<evidence type="ECO:0008006" key="4">
    <source>
        <dbReference type="Google" id="ProtNLM"/>
    </source>
</evidence>
<feature type="transmembrane region" description="Helical" evidence="1">
    <location>
        <begin position="6"/>
        <end position="26"/>
    </location>
</feature>
<evidence type="ECO:0000313" key="2">
    <source>
        <dbReference type="EMBL" id="SDY25319.1"/>
    </source>
</evidence>
<sequence>MAGVIIYTTIVTLVTLIFLLIGLASYHSIDPVTINSGETPPKKEELIDVKEWNHAHGRVWFIFAITFFFTSLIFFFGISHFARIELQVFLYCLFIFLEIMWIEIQHGRLKKKLLLKNITEKVREKVNEKKVEKIEEKQISKLP</sequence>
<name>A0A1H3IDI2_9FIRM</name>
<feature type="transmembrane region" description="Helical" evidence="1">
    <location>
        <begin position="88"/>
        <end position="104"/>
    </location>
</feature>
<proteinExistence type="predicted"/>
<protein>
    <recommendedName>
        <fullName evidence="4">SdpI/YhfL protein family protein</fullName>
    </recommendedName>
</protein>
<keyword evidence="3" id="KW-1185">Reference proteome</keyword>
<evidence type="ECO:0000313" key="3">
    <source>
        <dbReference type="Proteomes" id="UP000183918"/>
    </source>
</evidence>
<dbReference type="OrthoDB" id="2052696at2"/>
<keyword evidence="1" id="KW-1133">Transmembrane helix</keyword>
<dbReference type="RefSeq" id="WP_074716949.1">
    <property type="nucleotide sequence ID" value="NZ_FNPG01000011.1"/>
</dbReference>
<organism evidence="2 3">
    <name type="scientific">Lachnobacterium bovis DSM 14045</name>
    <dbReference type="NCBI Taxonomy" id="1122142"/>
    <lineage>
        <taxon>Bacteria</taxon>
        <taxon>Bacillati</taxon>
        <taxon>Bacillota</taxon>
        <taxon>Clostridia</taxon>
        <taxon>Lachnospirales</taxon>
        <taxon>Lachnospiraceae</taxon>
        <taxon>Lachnobacterium</taxon>
    </lineage>
</organism>
<keyword evidence="1" id="KW-0472">Membrane</keyword>
<keyword evidence="1" id="KW-0812">Transmembrane</keyword>
<dbReference type="EMBL" id="FNPG01000011">
    <property type="protein sequence ID" value="SDY25319.1"/>
    <property type="molecule type" value="Genomic_DNA"/>
</dbReference>
<accession>A0A1H3IDI2</accession>
<dbReference type="AlphaFoldDB" id="A0A1H3IDI2"/>
<gene>
    <name evidence="2" type="ORF">SAMN02910414_01138</name>
</gene>
<feature type="transmembrane region" description="Helical" evidence="1">
    <location>
        <begin position="59"/>
        <end position="82"/>
    </location>
</feature>
<reference evidence="2 3" key="1">
    <citation type="submission" date="2016-10" db="EMBL/GenBank/DDBJ databases">
        <authorList>
            <person name="de Groot N.N."/>
        </authorList>
    </citation>
    <scope>NUCLEOTIDE SEQUENCE [LARGE SCALE GENOMIC DNA]</scope>
    <source>
        <strain evidence="2 3">DSM 14045</strain>
    </source>
</reference>
<evidence type="ECO:0000256" key="1">
    <source>
        <dbReference type="SAM" id="Phobius"/>
    </source>
</evidence>
<dbReference type="Proteomes" id="UP000183918">
    <property type="component" value="Unassembled WGS sequence"/>
</dbReference>